<organism evidence="1 2">
    <name type="scientific">Scylla paramamosain</name>
    <name type="common">Mud crab</name>
    <dbReference type="NCBI Taxonomy" id="85552"/>
    <lineage>
        <taxon>Eukaryota</taxon>
        <taxon>Metazoa</taxon>
        <taxon>Ecdysozoa</taxon>
        <taxon>Arthropoda</taxon>
        <taxon>Crustacea</taxon>
        <taxon>Multicrustacea</taxon>
        <taxon>Malacostraca</taxon>
        <taxon>Eumalacostraca</taxon>
        <taxon>Eucarida</taxon>
        <taxon>Decapoda</taxon>
        <taxon>Pleocyemata</taxon>
        <taxon>Brachyura</taxon>
        <taxon>Eubrachyura</taxon>
        <taxon>Portunoidea</taxon>
        <taxon>Portunidae</taxon>
        <taxon>Portuninae</taxon>
        <taxon>Scylla</taxon>
    </lineage>
</organism>
<reference evidence="1 2" key="1">
    <citation type="submission" date="2023-03" db="EMBL/GenBank/DDBJ databases">
        <title>High-quality genome of Scylla paramamosain provides insights in environmental adaptation.</title>
        <authorList>
            <person name="Zhang L."/>
        </authorList>
    </citation>
    <scope>NUCLEOTIDE SEQUENCE [LARGE SCALE GENOMIC DNA]</scope>
    <source>
        <strain evidence="1">LZ_2023a</strain>
        <tissue evidence="1">Muscle</tissue>
    </source>
</reference>
<name>A0AAW0TC27_SCYPA</name>
<evidence type="ECO:0008006" key="3">
    <source>
        <dbReference type="Google" id="ProtNLM"/>
    </source>
</evidence>
<proteinExistence type="predicted"/>
<sequence>MEAPFNAKRVRDDIVNVKLEWFMLIAVLVLFLDDKKDKFTATLLKDDTAEENVPVLFTNVVEGLSHWLLVQKRTRRILYNWPEELSEETESRSGNRVTLESELVSSLVDRFVICRRDEDHPILLFANDSNRTLRHRISSTKAEFLKSLLNELKNEAMYGTQWLIKGGGKESSSAKKKGGDVAGLGVDGGNNDLLLQTMGGAGGSTGGCGSGNDGKKDDMEDKFSLKIKQTIEDKDPHIKSMLHAVLSSRLSESNNDRSAGSIAPCSTPSEGLLEYFDREGVSVDIGAAKDYTDKVNGTLYFRFHIHHLACIQLNIFHYFFNRAYADVVNFGITCTGVSEVRVNPKKSTHWSSMEVKHIVMSEHMEKCFAYLETKFTDAYTKLMKCTTLPNKFKVEFEVWDSCVGLYTSVPAIRGPQCLEMYSYGGKNQKKV</sequence>
<evidence type="ECO:0000313" key="1">
    <source>
        <dbReference type="EMBL" id="KAK8384819.1"/>
    </source>
</evidence>
<dbReference type="EMBL" id="JARAKH010000034">
    <property type="protein sequence ID" value="KAK8384819.1"/>
    <property type="molecule type" value="Genomic_DNA"/>
</dbReference>
<dbReference type="Proteomes" id="UP001487740">
    <property type="component" value="Unassembled WGS sequence"/>
</dbReference>
<accession>A0AAW0TC27</accession>
<gene>
    <name evidence="1" type="ORF">O3P69_014402</name>
</gene>
<comment type="caution">
    <text evidence="1">The sequence shown here is derived from an EMBL/GenBank/DDBJ whole genome shotgun (WGS) entry which is preliminary data.</text>
</comment>
<dbReference type="AlphaFoldDB" id="A0AAW0TC27"/>
<keyword evidence="2" id="KW-1185">Reference proteome</keyword>
<protein>
    <recommendedName>
        <fullName evidence="3">FACT complex subunit</fullName>
    </recommendedName>
</protein>
<evidence type="ECO:0000313" key="2">
    <source>
        <dbReference type="Proteomes" id="UP001487740"/>
    </source>
</evidence>